<evidence type="ECO:0000259" key="7">
    <source>
        <dbReference type="SMART" id="SM00278"/>
    </source>
</evidence>
<evidence type="ECO:0000256" key="1">
    <source>
        <dbReference type="ARBA" id="ARBA00022490"/>
    </source>
</evidence>
<keyword evidence="3 6" id="KW-0238">DNA-binding</keyword>
<keyword evidence="9" id="KW-1185">Reference proteome</keyword>
<dbReference type="HAMAP" id="MF_00031">
    <property type="entry name" value="DNA_HJ_migration_RuvA"/>
    <property type="match status" value="1"/>
</dbReference>
<gene>
    <name evidence="6 8" type="primary">ruvA</name>
    <name evidence="8" type="ORF">G4L39_09780</name>
</gene>
<comment type="caution">
    <text evidence="8">The sequence shown here is derived from an EMBL/GenBank/DDBJ whole genome shotgun (WGS) entry which is preliminary data.</text>
</comment>
<dbReference type="Pfam" id="PF07499">
    <property type="entry name" value="RuvA_C"/>
    <property type="match status" value="1"/>
</dbReference>
<evidence type="ECO:0000256" key="3">
    <source>
        <dbReference type="ARBA" id="ARBA00023125"/>
    </source>
</evidence>
<keyword evidence="5 6" id="KW-0234">DNA repair</keyword>
<dbReference type="SUPFAM" id="SSF46929">
    <property type="entry name" value="DNA helicase RuvA subunit, C-terminal domain"/>
    <property type="match status" value="1"/>
</dbReference>
<dbReference type="InterPro" id="IPR036267">
    <property type="entry name" value="RuvA_C_sf"/>
</dbReference>
<dbReference type="GO" id="GO:0000400">
    <property type="term" value="F:four-way junction DNA binding"/>
    <property type="evidence" value="ECO:0007669"/>
    <property type="project" value="UniProtKB-UniRule"/>
</dbReference>
<feature type="domain" description="Helix-hairpin-helix DNA-binding motif class 1" evidence="7">
    <location>
        <begin position="109"/>
        <end position="128"/>
    </location>
</feature>
<organism evidence="8 9">
    <name type="scientific">Limisphaera ngatamarikiensis</name>
    <dbReference type="NCBI Taxonomy" id="1324935"/>
    <lineage>
        <taxon>Bacteria</taxon>
        <taxon>Pseudomonadati</taxon>
        <taxon>Verrucomicrobiota</taxon>
        <taxon>Verrucomicrobiia</taxon>
        <taxon>Limisphaerales</taxon>
        <taxon>Limisphaeraceae</taxon>
        <taxon>Limisphaera</taxon>
    </lineage>
</organism>
<feature type="region of interest" description="Domain I" evidence="6">
    <location>
        <begin position="1"/>
        <end position="64"/>
    </location>
</feature>
<dbReference type="InterPro" id="IPR011114">
    <property type="entry name" value="RuvA_C"/>
</dbReference>
<keyword evidence="4 6" id="KW-0233">DNA recombination</keyword>
<dbReference type="RefSeq" id="WP_165107844.1">
    <property type="nucleotide sequence ID" value="NZ_JAAKYA010000066.1"/>
</dbReference>
<feature type="region of interest" description="Domain II" evidence="6">
    <location>
        <begin position="65"/>
        <end position="142"/>
    </location>
</feature>
<dbReference type="Pfam" id="PF01330">
    <property type="entry name" value="RuvA_N"/>
    <property type="match status" value="1"/>
</dbReference>
<dbReference type="InterPro" id="IPR012340">
    <property type="entry name" value="NA-bd_OB-fold"/>
</dbReference>
<protein>
    <recommendedName>
        <fullName evidence="6">Holliday junction branch migration complex subunit RuvA</fullName>
    </recommendedName>
</protein>
<dbReference type="GO" id="GO:0006310">
    <property type="term" value="P:DNA recombination"/>
    <property type="evidence" value="ECO:0007669"/>
    <property type="project" value="UniProtKB-UniRule"/>
</dbReference>
<accession>A0A6M1RW94</accession>
<dbReference type="GO" id="GO:0009378">
    <property type="term" value="F:four-way junction helicase activity"/>
    <property type="evidence" value="ECO:0007669"/>
    <property type="project" value="InterPro"/>
</dbReference>
<dbReference type="EMBL" id="JAAKYA010000066">
    <property type="protein sequence ID" value="NGO39681.1"/>
    <property type="molecule type" value="Genomic_DNA"/>
</dbReference>
<proteinExistence type="inferred from homology"/>
<keyword evidence="1 6" id="KW-0963">Cytoplasm</keyword>
<sequence length="204" mass="21770">MIAFVHGTLVEAWPTQVLVDVHGVGYEVFIPLSTYEKLPPIGQQVRLLTEFVVREDAHRLYGFLTAAERDTFRLLIHTVNGIGPKIALNVLSGLSVPAFRAAVAQGDVRALSRISGVGRKTAERIVVELKDKLGGTDLGPPPAGPGTPAGSDARWQDAVLALMALGYKGPEAQMRIREVGTALGPRATVEELVRAALKRGFGGS</sequence>
<feature type="domain" description="Helix-hairpin-helix DNA-binding motif class 1" evidence="7">
    <location>
        <begin position="74"/>
        <end position="93"/>
    </location>
</feature>
<dbReference type="GO" id="GO:0006281">
    <property type="term" value="P:DNA repair"/>
    <property type="evidence" value="ECO:0007669"/>
    <property type="project" value="UniProtKB-UniRule"/>
</dbReference>
<dbReference type="Gene3D" id="1.10.150.20">
    <property type="entry name" value="5' to 3' exonuclease, C-terminal subdomain"/>
    <property type="match status" value="1"/>
</dbReference>
<evidence type="ECO:0000256" key="4">
    <source>
        <dbReference type="ARBA" id="ARBA00023172"/>
    </source>
</evidence>
<dbReference type="InterPro" id="IPR013849">
    <property type="entry name" value="DNA_helicase_Holl-junc_RuvA_I"/>
</dbReference>
<reference evidence="8 9" key="1">
    <citation type="submission" date="2020-02" db="EMBL/GenBank/DDBJ databases">
        <title>Draft genome sequence of Limisphaera ngatamarikiensis NGM72.4T, a thermophilic Verrucomicrobia grouped in subdivision 3.</title>
        <authorList>
            <person name="Carere C.R."/>
            <person name="Steen J."/>
            <person name="Hugenholtz P."/>
            <person name="Stott M.B."/>
        </authorList>
    </citation>
    <scope>NUCLEOTIDE SEQUENCE [LARGE SCALE GENOMIC DNA]</scope>
    <source>
        <strain evidence="8 9">NGM72.4</strain>
    </source>
</reference>
<dbReference type="InterPro" id="IPR003583">
    <property type="entry name" value="Hlx-hairpin-Hlx_DNA-bd_motif"/>
</dbReference>
<dbReference type="SMART" id="SM00278">
    <property type="entry name" value="HhH1"/>
    <property type="match status" value="2"/>
</dbReference>
<keyword evidence="2 6" id="KW-0227">DNA damage</keyword>
<dbReference type="Proteomes" id="UP000477311">
    <property type="component" value="Unassembled WGS sequence"/>
</dbReference>
<evidence type="ECO:0000256" key="2">
    <source>
        <dbReference type="ARBA" id="ARBA00022763"/>
    </source>
</evidence>
<dbReference type="SUPFAM" id="SSF47781">
    <property type="entry name" value="RuvA domain 2-like"/>
    <property type="match status" value="1"/>
</dbReference>
<dbReference type="InterPro" id="IPR000085">
    <property type="entry name" value="RuvA"/>
</dbReference>
<dbReference type="CDD" id="cd14332">
    <property type="entry name" value="UBA_RuvA_C"/>
    <property type="match status" value="1"/>
</dbReference>
<comment type="function">
    <text evidence="6">The RuvA-RuvB-RuvC complex processes Holliday junction (HJ) DNA during genetic recombination and DNA repair, while the RuvA-RuvB complex plays an important role in the rescue of blocked DNA replication forks via replication fork reversal (RFR). RuvA specifically binds to HJ cruciform DNA, conferring on it an open structure. The RuvB hexamer acts as an ATP-dependent pump, pulling dsDNA into and through the RuvAB complex. HJ branch migration allows RuvC to scan DNA until it finds its consensus sequence, where it cleaves and resolves the cruciform DNA.</text>
</comment>
<name>A0A6M1RW94_9BACT</name>
<dbReference type="NCBIfam" id="TIGR00084">
    <property type="entry name" value="ruvA"/>
    <property type="match status" value="1"/>
</dbReference>
<dbReference type="Gene3D" id="2.40.50.140">
    <property type="entry name" value="Nucleic acid-binding proteins"/>
    <property type="match status" value="1"/>
</dbReference>
<evidence type="ECO:0000313" key="9">
    <source>
        <dbReference type="Proteomes" id="UP000477311"/>
    </source>
</evidence>
<evidence type="ECO:0000256" key="6">
    <source>
        <dbReference type="HAMAP-Rule" id="MF_00031"/>
    </source>
</evidence>
<comment type="domain">
    <text evidence="6">Has three domains with a flexible linker between the domains II and III and assumes an 'L' shape. Domain III is highly mobile and contacts RuvB.</text>
</comment>
<dbReference type="GO" id="GO:0009379">
    <property type="term" value="C:Holliday junction helicase complex"/>
    <property type="evidence" value="ECO:0007669"/>
    <property type="project" value="InterPro"/>
</dbReference>
<feature type="region of interest" description="Domain III" evidence="6">
    <location>
        <begin position="151"/>
        <end position="204"/>
    </location>
</feature>
<dbReference type="AlphaFoldDB" id="A0A6M1RW94"/>
<dbReference type="GO" id="GO:0005737">
    <property type="term" value="C:cytoplasm"/>
    <property type="evidence" value="ECO:0007669"/>
    <property type="project" value="UniProtKB-SubCell"/>
</dbReference>
<comment type="subunit">
    <text evidence="6">Homotetramer. Forms an RuvA(8)-RuvB(12)-Holliday junction (HJ) complex. HJ DNA is sandwiched between 2 RuvA tetramers; dsDNA enters through RuvA and exits via RuvB. An RuvB hexamer assembles on each DNA strand where it exits the tetramer. Each RuvB hexamer is contacted by two RuvA subunits (via domain III) on 2 adjacent RuvB subunits; this complex drives branch migration. In the full resolvosome a probable DNA-RuvA(4)-RuvB(12)-RuvC(2) complex forms which resolves the HJ.</text>
</comment>
<evidence type="ECO:0000313" key="8">
    <source>
        <dbReference type="EMBL" id="NGO39681.1"/>
    </source>
</evidence>
<comment type="similarity">
    <text evidence="6">Belongs to the RuvA family.</text>
</comment>
<evidence type="ECO:0000256" key="5">
    <source>
        <dbReference type="ARBA" id="ARBA00023204"/>
    </source>
</evidence>
<dbReference type="Gene3D" id="1.10.8.10">
    <property type="entry name" value="DNA helicase RuvA subunit, C-terminal domain"/>
    <property type="match status" value="1"/>
</dbReference>
<comment type="subcellular location">
    <subcellularLocation>
        <location evidence="6">Cytoplasm</location>
    </subcellularLocation>
</comment>
<dbReference type="SUPFAM" id="SSF50249">
    <property type="entry name" value="Nucleic acid-binding proteins"/>
    <property type="match status" value="1"/>
</dbReference>
<comment type="caution">
    <text evidence="6">Lacks conserved residue(s) required for the propagation of feature annotation.</text>
</comment>
<dbReference type="InterPro" id="IPR010994">
    <property type="entry name" value="RuvA_2-like"/>
</dbReference>
<dbReference type="Pfam" id="PF14520">
    <property type="entry name" value="HHH_5"/>
    <property type="match status" value="1"/>
</dbReference>
<dbReference type="GO" id="GO:0048476">
    <property type="term" value="C:Holliday junction resolvase complex"/>
    <property type="evidence" value="ECO:0007669"/>
    <property type="project" value="UniProtKB-UniRule"/>
</dbReference>
<dbReference type="GO" id="GO:0005524">
    <property type="term" value="F:ATP binding"/>
    <property type="evidence" value="ECO:0007669"/>
    <property type="project" value="InterPro"/>
</dbReference>